<dbReference type="SUPFAM" id="SSF52540">
    <property type="entry name" value="P-loop containing nucleoside triphosphate hydrolases"/>
    <property type="match status" value="1"/>
</dbReference>
<evidence type="ECO:0000256" key="3">
    <source>
        <dbReference type="PROSITE-ProRule" id="PRU00339"/>
    </source>
</evidence>
<evidence type="ECO:0000313" key="6">
    <source>
        <dbReference type="EMBL" id="TCO62498.1"/>
    </source>
</evidence>
<gene>
    <name evidence="6" type="ORF">EV192_102636</name>
</gene>
<dbReference type="InterPro" id="IPR019734">
    <property type="entry name" value="TPR_rpt"/>
</dbReference>
<dbReference type="PANTHER" id="PTHR47691">
    <property type="entry name" value="REGULATOR-RELATED"/>
    <property type="match status" value="1"/>
</dbReference>
<dbReference type="Pfam" id="PF13424">
    <property type="entry name" value="TPR_12"/>
    <property type="match status" value="1"/>
</dbReference>
<accession>A0A4R2JYH5</accession>
<dbReference type="Gene3D" id="1.10.10.10">
    <property type="entry name" value="Winged helix-like DNA-binding domain superfamily/Winged helix DNA-binding domain"/>
    <property type="match status" value="1"/>
</dbReference>
<evidence type="ECO:0000259" key="5">
    <source>
        <dbReference type="PROSITE" id="PS51755"/>
    </source>
</evidence>
<comment type="caution">
    <text evidence="6">The sequence shown here is derived from an EMBL/GenBank/DDBJ whole genome shotgun (WGS) entry which is preliminary data.</text>
</comment>
<dbReference type="Gene3D" id="3.40.50.300">
    <property type="entry name" value="P-loop containing nucleotide triphosphate hydrolases"/>
    <property type="match status" value="1"/>
</dbReference>
<dbReference type="GO" id="GO:0043531">
    <property type="term" value="F:ADP binding"/>
    <property type="evidence" value="ECO:0007669"/>
    <property type="project" value="InterPro"/>
</dbReference>
<dbReference type="PRINTS" id="PR00364">
    <property type="entry name" value="DISEASERSIST"/>
</dbReference>
<keyword evidence="2 4" id="KW-0238">DNA-binding</keyword>
<evidence type="ECO:0000256" key="1">
    <source>
        <dbReference type="ARBA" id="ARBA00005820"/>
    </source>
</evidence>
<dbReference type="InterPro" id="IPR001867">
    <property type="entry name" value="OmpR/PhoB-type_DNA-bd"/>
</dbReference>
<evidence type="ECO:0000256" key="2">
    <source>
        <dbReference type="ARBA" id="ARBA00023125"/>
    </source>
</evidence>
<reference evidence="6 7" key="1">
    <citation type="submission" date="2019-03" db="EMBL/GenBank/DDBJ databases">
        <title>Genomic Encyclopedia of Type Strains, Phase IV (KMG-IV): sequencing the most valuable type-strain genomes for metagenomic binning, comparative biology and taxonomic classification.</title>
        <authorList>
            <person name="Goeker M."/>
        </authorList>
    </citation>
    <scope>NUCLEOTIDE SEQUENCE [LARGE SCALE GENOMIC DNA]</scope>
    <source>
        <strain evidence="6 7">DSM 45934</strain>
    </source>
</reference>
<dbReference type="InterPro" id="IPR002182">
    <property type="entry name" value="NB-ARC"/>
</dbReference>
<dbReference type="GO" id="GO:0006355">
    <property type="term" value="P:regulation of DNA-templated transcription"/>
    <property type="evidence" value="ECO:0007669"/>
    <property type="project" value="InterPro"/>
</dbReference>
<organism evidence="6 7">
    <name type="scientific">Actinocrispum wychmicini</name>
    <dbReference type="NCBI Taxonomy" id="1213861"/>
    <lineage>
        <taxon>Bacteria</taxon>
        <taxon>Bacillati</taxon>
        <taxon>Actinomycetota</taxon>
        <taxon>Actinomycetes</taxon>
        <taxon>Pseudonocardiales</taxon>
        <taxon>Pseudonocardiaceae</taxon>
        <taxon>Actinocrispum</taxon>
    </lineage>
</organism>
<dbReference type="InterPro" id="IPR005158">
    <property type="entry name" value="BTAD"/>
</dbReference>
<dbReference type="PANTHER" id="PTHR47691:SF3">
    <property type="entry name" value="HTH-TYPE TRANSCRIPTIONAL REGULATOR RV0890C-RELATED"/>
    <property type="match status" value="1"/>
</dbReference>
<dbReference type="AlphaFoldDB" id="A0A4R2JYH5"/>
<dbReference type="InterPro" id="IPR016032">
    <property type="entry name" value="Sig_transdc_resp-reg_C-effctor"/>
</dbReference>
<protein>
    <submittedName>
        <fullName evidence="6">Transcriptional regulator</fullName>
    </submittedName>
</protein>
<keyword evidence="7" id="KW-1185">Reference proteome</keyword>
<dbReference type="InterPro" id="IPR011990">
    <property type="entry name" value="TPR-like_helical_dom_sf"/>
</dbReference>
<dbReference type="Gene3D" id="1.25.40.10">
    <property type="entry name" value="Tetratricopeptide repeat domain"/>
    <property type="match status" value="3"/>
</dbReference>
<dbReference type="Proteomes" id="UP000295680">
    <property type="component" value="Unassembled WGS sequence"/>
</dbReference>
<dbReference type="Pfam" id="PF13374">
    <property type="entry name" value="TPR_10"/>
    <property type="match status" value="1"/>
</dbReference>
<dbReference type="PROSITE" id="PS51755">
    <property type="entry name" value="OMPR_PHOB"/>
    <property type="match status" value="1"/>
</dbReference>
<dbReference type="PROSITE" id="PS50005">
    <property type="entry name" value="TPR"/>
    <property type="match status" value="1"/>
</dbReference>
<dbReference type="SMART" id="SM00862">
    <property type="entry name" value="Trans_reg_C"/>
    <property type="match status" value="1"/>
</dbReference>
<dbReference type="GO" id="GO:0000160">
    <property type="term" value="P:phosphorelay signal transduction system"/>
    <property type="evidence" value="ECO:0007669"/>
    <property type="project" value="InterPro"/>
</dbReference>
<name>A0A4R2JYH5_9PSEU</name>
<dbReference type="SUPFAM" id="SSF46894">
    <property type="entry name" value="C-terminal effector domain of the bipartite response regulators"/>
    <property type="match status" value="1"/>
</dbReference>
<keyword evidence="3" id="KW-0802">TPR repeat</keyword>
<feature type="domain" description="OmpR/PhoB-type" evidence="5">
    <location>
        <begin position="1"/>
        <end position="98"/>
    </location>
</feature>
<evidence type="ECO:0000256" key="4">
    <source>
        <dbReference type="PROSITE-ProRule" id="PRU01091"/>
    </source>
</evidence>
<dbReference type="EMBL" id="SLWS01000002">
    <property type="protein sequence ID" value="TCO62498.1"/>
    <property type="molecule type" value="Genomic_DNA"/>
</dbReference>
<dbReference type="Pfam" id="PF00486">
    <property type="entry name" value="Trans_reg_C"/>
    <property type="match status" value="1"/>
</dbReference>
<feature type="repeat" description="TPR" evidence="3">
    <location>
        <begin position="762"/>
        <end position="795"/>
    </location>
</feature>
<dbReference type="InterPro" id="IPR027417">
    <property type="entry name" value="P-loop_NTPase"/>
</dbReference>
<dbReference type="InterPro" id="IPR036388">
    <property type="entry name" value="WH-like_DNA-bd_sf"/>
</dbReference>
<dbReference type="SUPFAM" id="SSF48452">
    <property type="entry name" value="TPR-like"/>
    <property type="match status" value="2"/>
</dbReference>
<comment type="similarity">
    <text evidence="1">Belongs to the AfsR/DnrI/RedD regulatory family.</text>
</comment>
<dbReference type="Pfam" id="PF00931">
    <property type="entry name" value="NB-ARC"/>
    <property type="match status" value="1"/>
</dbReference>
<evidence type="ECO:0000313" key="7">
    <source>
        <dbReference type="Proteomes" id="UP000295680"/>
    </source>
</evidence>
<dbReference type="GO" id="GO:0003677">
    <property type="term" value="F:DNA binding"/>
    <property type="evidence" value="ECO:0007669"/>
    <property type="project" value="UniProtKB-UniRule"/>
</dbReference>
<dbReference type="SMART" id="SM01043">
    <property type="entry name" value="BTAD"/>
    <property type="match status" value="1"/>
</dbReference>
<proteinExistence type="inferred from homology"/>
<dbReference type="SMART" id="SM00028">
    <property type="entry name" value="TPR"/>
    <property type="match status" value="7"/>
</dbReference>
<dbReference type="Pfam" id="PF03704">
    <property type="entry name" value="BTAD"/>
    <property type="match status" value="1"/>
</dbReference>
<feature type="DNA-binding region" description="OmpR/PhoB-type" evidence="4">
    <location>
        <begin position="1"/>
        <end position="98"/>
    </location>
</feature>
<sequence>MEITFGILGRVALRIGGELQEKWGRPREHAILATLLLYPNRTVPIATLLEWVWSGERRGPQDPVSTLHTYATRLRRSLDRLSPRPLLSAANGGYLLEVDKSLIDYHQFRALIAQAREFSHQNEAVRARDCARQALALWRGRPLDDISSEPAEAWRTRVIQDEWLPANTTLLAALIAAGQFEDALVQLNELQIDYPDDVNLVKLRLSTLHGLSRSLELNAYYINMRQRFRRDADDQAMEHLRRHHDRLVSQTAENDQTLPAAPLLVPRQLPHDVPKFVGRRALIDALDVATVTADKEAGPSGIVIVDGMAGVGKTALVVHWGHRVRKHFPGGDLYVNLNGFSPHQKIPQSTVVDDFLLALGYPPDSGYSPRSKELLLSQLFAERRALVILDNARSTDHVQRLIPLLTNCLVVVTSRQRLTALSTATGARRIRVDPMTPVEGIELLSARLDLRHELAPDVQAHLADLCHGLPLIITILTDHVGDRRSAQLSTFVRNLTIRDLITEIGQDEDELHTATAFFMWSYQALAAPERRLFRLLGLHPGTDMSTETARVYDDRTPMETRRSLRILVGAHLLESPHAFDRFQFHDLIREFSLTCAEQDEPAEQRRAADLRIVSHYLATATAAHKTLYPGQPTAPGLSMESPVPGLTFADAEHAKAWFDQERMTAVAVVKYAADRGLHAHAWRLADMIATVFDRKGSYADSQQVRALAVSSAAAAGEREAEASSLAGLGMVLTVRGELVEAERALLAALRFAEETHHLRGQGSTLTLLGRLTMRRGDFAAAAALFDRCLRVNQQASDQEGLAWAHCLLGEALIGLDQHDEALVHLHQAQFHAQRIDERSVQATALLEIGSVYRDRDDYASAVAYSRQALDVISGAPFPDFAISIRVRLALAEITAHLAETDDAYEHARRAIEISQQTRNLTAEAQSWDVLGQLYYTCGELYDAATAWQRAAEIYAAVGPAVRAAEIRANLRRIQEGQTKVPYARTSSLVSKPALPDLGTTSDIADH</sequence>